<evidence type="ECO:0000256" key="1">
    <source>
        <dbReference type="ARBA" id="ARBA00023270"/>
    </source>
</evidence>
<dbReference type="EMBL" id="NPBV01000022">
    <property type="protein sequence ID" value="PAD20599.1"/>
    <property type="molecule type" value="Genomic_DNA"/>
</dbReference>
<dbReference type="AlphaFoldDB" id="A0A268A935"/>
<keyword evidence="1" id="KW-0704">Schiff base</keyword>
<comment type="caution">
    <text evidence="2">The sequence shown here is derived from an EMBL/GenBank/DDBJ whole genome shotgun (WGS) entry which is preliminary data.</text>
</comment>
<organism evidence="2 3">
    <name type="scientific">Terribacillus saccharophilus</name>
    <dbReference type="NCBI Taxonomy" id="361277"/>
    <lineage>
        <taxon>Bacteria</taxon>
        <taxon>Bacillati</taxon>
        <taxon>Bacillota</taxon>
        <taxon>Bacilli</taxon>
        <taxon>Bacillales</taxon>
        <taxon>Bacillaceae</taxon>
        <taxon>Terribacillus</taxon>
    </lineage>
</organism>
<dbReference type="PROSITE" id="PS00958">
    <property type="entry name" value="TRANSALDOLASE_2"/>
    <property type="match status" value="1"/>
</dbReference>
<proteinExistence type="predicted"/>
<dbReference type="PROSITE" id="PS01054">
    <property type="entry name" value="TRANSALDOLASE_1"/>
    <property type="match status" value="1"/>
</dbReference>
<gene>
    <name evidence="2" type="ORF">CHH64_13770</name>
</gene>
<evidence type="ECO:0008006" key="4">
    <source>
        <dbReference type="Google" id="ProtNLM"/>
    </source>
</evidence>
<protein>
    <recommendedName>
        <fullName evidence="4">Fructose-6-phosphate aldolase</fullName>
    </recommendedName>
</protein>
<evidence type="ECO:0000313" key="3">
    <source>
        <dbReference type="Proteomes" id="UP000216013"/>
    </source>
</evidence>
<name>A0A268A935_9BACI</name>
<dbReference type="Proteomes" id="UP000216013">
    <property type="component" value="Unassembled WGS sequence"/>
</dbReference>
<dbReference type="PANTHER" id="PTHR10683:SF36">
    <property type="entry name" value="TRANSALDOLASE"/>
    <property type="match status" value="1"/>
</dbReference>
<dbReference type="GO" id="GO:0005975">
    <property type="term" value="P:carbohydrate metabolic process"/>
    <property type="evidence" value="ECO:0007669"/>
    <property type="project" value="InterPro"/>
</dbReference>
<dbReference type="InterPro" id="IPR018225">
    <property type="entry name" value="Transaldolase_AS"/>
</dbReference>
<dbReference type="SUPFAM" id="SSF51569">
    <property type="entry name" value="Aldolase"/>
    <property type="match status" value="1"/>
</dbReference>
<dbReference type="Gene3D" id="3.20.20.70">
    <property type="entry name" value="Aldolase class I"/>
    <property type="match status" value="1"/>
</dbReference>
<dbReference type="InterPro" id="IPR001585">
    <property type="entry name" value="TAL/FSA"/>
</dbReference>
<sequence>MLPAAKSCTKQKEGKCLRILMDGSDADVFRNLNDYLPLDGVTTNPSILAKGKGTAEEQVLQIANLLDKQQTLHVQVVSTKYEQMVEEAKRIIEAVSRNVFIKIPVSPDGLKAVRSLRGESINTTVTGVYTTMQAVMAAKAGAAYVAPYINRIDLTHSDSEIVINQIVQAYQTYGFSTKVLAASFKNTRQVIGVMEAGVEEVTLSTDILKNLIHHKETEMSIEAFTEDFTSRFENRNEMFLK</sequence>
<reference evidence="2 3" key="1">
    <citation type="submission" date="2017-07" db="EMBL/GenBank/DDBJ databases">
        <title>Isolation and whole genome analysis of endospore-forming bacteria from heroin.</title>
        <authorList>
            <person name="Kalinowski J."/>
            <person name="Ahrens B."/>
            <person name="Al-Dilaimi A."/>
            <person name="Winkler A."/>
            <person name="Wibberg D."/>
            <person name="Schleenbecker U."/>
            <person name="Ruckert C."/>
            <person name="Wolfel R."/>
            <person name="Grass G."/>
        </authorList>
    </citation>
    <scope>NUCLEOTIDE SEQUENCE [LARGE SCALE GENOMIC DNA]</scope>
    <source>
        <strain evidence="2 3">7528</strain>
    </source>
</reference>
<dbReference type="PANTHER" id="PTHR10683">
    <property type="entry name" value="TRANSALDOLASE"/>
    <property type="match status" value="1"/>
</dbReference>
<accession>A0A268A935</accession>
<dbReference type="InterPro" id="IPR013785">
    <property type="entry name" value="Aldolase_TIM"/>
</dbReference>
<evidence type="ECO:0000313" key="2">
    <source>
        <dbReference type="EMBL" id="PAD20599.1"/>
    </source>
</evidence>
<dbReference type="Pfam" id="PF00923">
    <property type="entry name" value="TAL_FSA"/>
    <property type="match status" value="1"/>
</dbReference>